<protein>
    <recommendedName>
        <fullName evidence="10">Coatomer subunit delta</fullName>
    </recommendedName>
</protein>
<dbReference type="GO" id="GO:0051645">
    <property type="term" value="P:Golgi localization"/>
    <property type="evidence" value="ECO:0007669"/>
    <property type="project" value="TreeGrafter"/>
</dbReference>
<dbReference type="Gene3D" id="2.60.40.1170">
    <property type="entry name" value="Mu homology domain, subdomain B"/>
    <property type="match status" value="2"/>
</dbReference>
<evidence type="ECO:0000256" key="8">
    <source>
        <dbReference type="ARBA" id="ARBA00023136"/>
    </source>
</evidence>
<evidence type="ECO:0000256" key="10">
    <source>
        <dbReference type="RuleBase" id="RU364018"/>
    </source>
</evidence>
<organism evidence="15 16">
    <name type="scientific">Capsaspora owczarzaki (strain ATCC 30864)</name>
    <dbReference type="NCBI Taxonomy" id="595528"/>
    <lineage>
        <taxon>Eukaryota</taxon>
        <taxon>Filasterea</taxon>
        <taxon>Capsaspora</taxon>
    </lineage>
</organism>
<dbReference type="AlphaFoldDB" id="A0A0D2X2B2"/>
<dbReference type="eggNOG" id="KOG2635">
    <property type="taxonomic scope" value="Eukaryota"/>
</dbReference>
<dbReference type="PANTHER" id="PTHR10121:SF0">
    <property type="entry name" value="COATOMER SUBUNIT DELTA"/>
    <property type="match status" value="1"/>
</dbReference>
<dbReference type="CDD" id="cd09254">
    <property type="entry name" value="AP_delta-COPI_MHD"/>
    <property type="match status" value="1"/>
</dbReference>
<evidence type="ECO:0000313" key="15">
    <source>
        <dbReference type="EMBL" id="KJE92254.1"/>
    </source>
</evidence>
<dbReference type="SUPFAM" id="SSF49447">
    <property type="entry name" value="Second domain of Mu2 adaptin subunit (ap50) of ap2 adaptor"/>
    <property type="match status" value="1"/>
</dbReference>
<dbReference type="PhylomeDB" id="A0A0D2X2B2"/>
<evidence type="ECO:0000256" key="11">
    <source>
        <dbReference type="RuleBase" id="RU366052"/>
    </source>
</evidence>
<keyword evidence="8 10" id="KW-0472">Membrane</keyword>
<comment type="subcellular location">
    <subcellularLocation>
        <location evidence="10 11">Cytoplasm</location>
    </subcellularLocation>
    <subcellularLocation>
        <location evidence="10 11">Cytoplasmic vesicle</location>
        <location evidence="10 11">COPI-coated vesicle membrane</location>
        <topology evidence="10 11">Peripheral membrane protein</topology>
        <orientation evidence="10 11">Cytoplasmic side</orientation>
    </subcellularLocation>
    <subcellularLocation>
        <location evidence="10 11">Golgi apparatus membrane</location>
        <topology evidence="10 11">Peripheral membrane protein</topology>
        <orientation evidence="10 11">Cytoplasmic side</orientation>
    </subcellularLocation>
</comment>
<dbReference type="GO" id="GO:0030126">
    <property type="term" value="C:COPI vesicle coat"/>
    <property type="evidence" value="ECO:0007669"/>
    <property type="project" value="UniProtKB-UniRule"/>
</dbReference>
<dbReference type="InterPro" id="IPR036168">
    <property type="entry name" value="AP2_Mu_C_sf"/>
</dbReference>
<dbReference type="OrthoDB" id="10266042at2759"/>
<dbReference type="RefSeq" id="XP_004364098.2">
    <property type="nucleotide sequence ID" value="XM_004364041.2"/>
</dbReference>
<comment type="function">
    <text evidence="10">The coatomer is a cytosolic protein complex that binds to dilysine motifs and reversibly associates with Golgi non-clathrin-coated vesicles, which further mediate biosynthetic protein transport from the ER, via the Golgi up to the trans Golgi network. Coatomer complex is required for budding from Golgi membranes, and is essential for the retrograde Golgi-to-ER transport of dilysine-tagged proteins.</text>
</comment>
<keyword evidence="16" id="KW-1185">Reference proteome</keyword>
<gene>
    <name evidence="15" type="ORF">CAOG_003259</name>
</gene>
<dbReference type="InterPro" id="IPR028565">
    <property type="entry name" value="MHD"/>
</dbReference>
<dbReference type="InterPro" id="IPR027059">
    <property type="entry name" value="Coatomer_dsu"/>
</dbReference>
<dbReference type="Pfam" id="PF00928">
    <property type="entry name" value="Adap_comp_sub"/>
    <property type="match status" value="1"/>
</dbReference>
<keyword evidence="12" id="KW-0175">Coiled coil</keyword>
<dbReference type="GO" id="GO:0015031">
    <property type="term" value="P:protein transport"/>
    <property type="evidence" value="ECO:0007669"/>
    <property type="project" value="UniProtKB-KW"/>
</dbReference>
<feature type="domain" description="MHD" evidence="14">
    <location>
        <begin position="305"/>
        <end position="547"/>
    </location>
</feature>
<evidence type="ECO:0000256" key="9">
    <source>
        <dbReference type="ARBA" id="ARBA00023329"/>
    </source>
</evidence>
<evidence type="ECO:0000256" key="5">
    <source>
        <dbReference type="ARBA" id="ARBA00022892"/>
    </source>
</evidence>
<dbReference type="GO" id="GO:0006890">
    <property type="term" value="P:retrograde vesicle-mediated transport, Golgi to endoplasmic reticulum"/>
    <property type="evidence" value="ECO:0007669"/>
    <property type="project" value="UniProtKB-UniRule"/>
</dbReference>
<dbReference type="FunFam" id="2.60.40.1170:FF:000007">
    <property type="entry name" value="Coatomer subunit delta"/>
    <property type="match status" value="1"/>
</dbReference>
<evidence type="ECO:0000256" key="13">
    <source>
        <dbReference type="SAM" id="MobiDB-lite"/>
    </source>
</evidence>
<dbReference type="CDD" id="cd14830">
    <property type="entry name" value="Delta_COP_N"/>
    <property type="match status" value="1"/>
</dbReference>
<comment type="subunit">
    <text evidence="2 10">Oligomeric complex that consists of at least the alpha, beta, beta', gamma, delta, epsilon and zeta subunits.</text>
</comment>
<dbReference type="GO" id="GO:0000139">
    <property type="term" value="C:Golgi membrane"/>
    <property type="evidence" value="ECO:0007669"/>
    <property type="project" value="UniProtKB-SubCell"/>
</dbReference>
<dbReference type="InterPro" id="IPR011012">
    <property type="entry name" value="Longin-like_dom_sf"/>
</dbReference>
<keyword evidence="5 10" id="KW-0931">ER-Golgi transport</keyword>
<evidence type="ECO:0000256" key="12">
    <source>
        <dbReference type="SAM" id="Coils"/>
    </source>
</evidence>
<dbReference type="Proteomes" id="UP000008743">
    <property type="component" value="Unassembled WGS sequence"/>
</dbReference>
<evidence type="ECO:0000256" key="7">
    <source>
        <dbReference type="ARBA" id="ARBA00023034"/>
    </source>
</evidence>
<dbReference type="FunFam" id="3.30.450.60:FF:000003">
    <property type="entry name" value="Coatomer subunit delta"/>
    <property type="match status" value="1"/>
</dbReference>
<dbReference type="Pfam" id="PF01217">
    <property type="entry name" value="Clat_adaptor_s"/>
    <property type="match status" value="1"/>
</dbReference>
<dbReference type="InterPro" id="IPR022775">
    <property type="entry name" value="AP_mu_sigma_su"/>
</dbReference>
<evidence type="ECO:0000256" key="6">
    <source>
        <dbReference type="ARBA" id="ARBA00022927"/>
    </source>
</evidence>
<proteinExistence type="inferred from homology"/>
<keyword evidence="4 10" id="KW-0963">Cytoplasm</keyword>
<evidence type="ECO:0000259" key="14">
    <source>
        <dbReference type="PROSITE" id="PS51072"/>
    </source>
</evidence>
<feature type="coiled-coil region" evidence="12">
    <location>
        <begin position="149"/>
        <end position="176"/>
    </location>
</feature>
<comment type="similarity">
    <text evidence="1 10">Belongs to the adaptor complexes medium subunit family. Delta-COP subfamily.</text>
</comment>
<dbReference type="Gene3D" id="3.30.450.60">
    <property type="match status" value="1"/>
</dbReference>
<evidence type="ECO:0000256" key="2">
    <source>
        <dbReference type="ARBA" id="ARBA00011775"/>
    </source>
</evidence>
<evidence type="ECO:0000313" key="16">
    <source>
        <dbReference type="Proteomes" id="UP000008743"/>
    </source>
</evidence>
<feature type="compositionally biased region" description="Low complexity" evidence="13">
    <location>
        <begin position="205"/>
        <end position="232"/>
    </location>
</feature>
<dbReference type="EMBL" id="KE346363">
    <property type="protein sequence ID" value="KJE92254.1"/>
    <property type="molecule type" value="Genomic_DNA"/>
</dbReference>
<sequence length="547" mass="59058">MVLLSASVCTKSGKPIVSRQFVEMTRSRVEGLLAGFPKLIKEGKQHTFVETDTVRYVYQPLDLLYIVLITTKNSNILEDLETLRMFAKVIPEYCRTLEERDVADHVFELIFAFDEIVALGYRESVNLSQIRTFTEMDSHEEMVHIMQQRNKEREAKEHLKLKMKELEREKRNAMRQGRPPAGGGFGSASFGGMGTPGMGGGMGGVSIPQGISSSSSYGSMSSSGQNSPGISSANSTAFSSKPASSAPVSRGMKIGGKPKTNELVDALIADGELVQQDAAPALGGARLGGSAGAKAAAAAAPAVPTEAVHVRIEEKIVVRAKRDLGLENMEVKGDLFLRVADPALPAIAVQLSLPDEKSFQFKTHPNVDKKLFTDQSLVALKDPSKPWPPNAELGVLKWRMTTTDDRQLPLSVNCWPQPNPDGSCDVNIEYELNNTALQLQDVVIAIPVASNRSAPVVASVDGSYDFDVKSSKLYWSIPVVDSSNATGSMEFKTATGNANSFFPVSVGFSSTQTFANFQINGAVISTNQSPIKFSAATTFGVESYDFV</sequence>
<keyword evidence="7 10" id="KW-0333">Golgi apparatus</keyword>
<feature type="compositionally biased region" description="Polar residues" evidence="13">
    <location>
        <begin position="233"/>
        <end position="247"/>
    </location>
</feature>
<name>A0A0D2X2B2_CAPO3</name>
<evidence type="ECO:0000256" key="3">
    <source>
        <dbReference type="ARBA" id="ARBA00022448"/>
    </source>
</evidence>
<feature type="region of interest" description="Disordered" evidence="13">
    <location>
        <begin position="205"/>
        <end position="256"/>
    </location>
</feature>
<reference evidence="16" key="1">
    <citation type="submission" date="2011-02" db="EMBL/GenBank/DDBJ databases">
        <title>The Genome Sequence of Capsaspora owczarzaki ATCC 30864.</title>
        <authorList>
            <person name="Russ C."/>
            <person name="Cuomo C."/>
            <person name="Burger G."/>
            <person name="Gray M.W."/>
            <person name="Holland P.W.H."/>
            <person name="King N."/>
            <person name="Lang F.B.F."/>
            <person name="Roger A.J."/>
            <person name="Ruiz-Trillo I."/>
            <person name="Young S.K."/>
            <person name="Zeng Q."/>
            <person name="Gargeya S."/>
            <person name="Alvarado L."/>
            <person name="Berlin A."/>
            <person name="Chapman S.B."/>
            <person name="Chen Z."/>
            <person name="Freedman E."/>
            <person name="Gellesch M."/>
            <person name="Goldberg J."/>
            <person name="Griggs A."/>
            <person name="Gujja S."/>
            <person name="Heilman E."/>
            <person name="Heiman D."/>
            <person name="Howarth C."/>
            <person name="Mehta T."/>
            <person name="Neiman D."/>
            <person name="Pearson M."/>
            <person name="Roberts A."/>
            <person name="Saif S."/>
            <person name="Shea T."/>
            <person name="Shenoy N."/>
            <person name="Sisk P."/>
            <person name="Stolte C."/>
            <person name="Sykes S."/>
            <person name="White J."/>
            <person name="Yandava C."/>
            <person name="Haas B."/>
            <person name="Nusbaum C."/>
            <person name="Birren B."/>
        </authorList>
    </citation>
    <scope>NUCLEOTIDE SEQUENCE</scope>
    <source>
        <strain evidence="16">ATCC 30864</strain>
    </source>
</reference>
<dbReference type="SUPFAM" id="SSF64356">
    <property type="entry name" value="SNARE-like"/>
    <property type="match status" value="1"/>
</dbReference>
<keyword evidence="9 10" id="KW-0968">Cytoplasmic vesicle</keyword>
<dbReference type="InParanoid" id="A0A0D2X2B2"/>
<accession>A0A0D2X2B2</accession>
<evidence type="ECO:0000256" key="4">
    <source>
        <dbReference type="ARBA" id="ARBA00022490"/>
    </source>
</evidence>
<dbReference type="STRING" id="595528.A0A0D2X2B2"/>
<dbReference type="PROSITE" id="PS51072">
    <property type="entry name" value="MHD"/>
    <property type="match status" value="1"/>
</dbReference>
<dbReference type="GO" id="GO:0006888">
    <property type="term" value="P:endoplasmic reticulum to Golgi vesicle-mediated transport"/>
    <property type="evidence" value="ECO:0007669"/>
    <property type="project" value="TreeGrafter"/>
</dbReference>
<dbReference type="PANTHER" id="PTHR10121">
    <property type="entry name" value="COATOMER SUBUNIT DELTA"/>
    <property type="match status" value="1"/>
</dbReference>
<keyword evidence="6 10" id="KW-0653">Protein transport</keyword>
<keyword evidence="3 10" id="KW-0813">Transport</keyword>
<evidence type="ECO:0000256" key="1">
    <source>
        <dbReference type="ARBA" id="ARBA00010516"/>
    </source>
</evidence>